<dbReference type="InterPro" id="IPR018392">
    <property type="entry name" value="LysM"/>
</dbReference>
<dbReference type="OrthoDB" id="9798935at2"/>
<evidence type="ECO:0000313" key="6">
    <source>
        <dbReference type="Proteomes" id="UP000460949"/>
    </source>
</evidence>
<dbReference type="EMBL" id="WMET01000007">
    <property type="protein sequence ID" value="MYL21794.1"/>
    <property type="molecule type" value="Genomic_DNA"/>
</dbReference>
<feature type="compositionally biased region" description="Polar residues" evidence="2">
    <location>
        <begin position="126"/>
        <end position="155"/>
    </location>
</feature>
<keyword evidence="1 3" id="KW-0732">Signal</keyword>
<dbReference type="PROSITE" id="PS51782">
    <property type="entry name" value="LYSM"/>
    <property type="match status" value="2"/>
</dbReference>
<dbReference type="SUPFAM" id="SSF50685">
    <property type="entry name" value="Barwin-like endoglucanases"/>
    <property type="match status" value="1"/>
</dbReference>
<evidence type="ECO:0000256" key="1">
    <source>
        <dbReference type="ARBA" id="ARBA00022729"/>
    </source>
</evidence>
<feature type="chain" id="PRO_5032560568" evidence="3">
    <location>
        <begin position="25"/>
        <end position="259"/>
    </location>
</feature>
<evidence type="ECO:0000256" key="3">
    <source>
        <dbReference type="SAM" id="SignalP"/>
    </source>
</evidence>
<name>A0A845E800_9BACI</name>
<protein>
    <submittedName>
        <fullName evidence="5">LysM peptidoglycan-binding domain-containing protein</fullName>
    </submittedName>
</protein>
<dbReference type="SMART" id="SM00257">
    <property type="entry name" value="LysM"/>
    <property type="match status" value="2"/>
</dbReference>
<dbReference type="Gene3D" id="3.10.350.10">
    <property type="entry name" value="LysM domain"/>
    <property type="match status" value="2"/>
</dbReference>
<dbReference type="CDD" id="cd22786">
    <property type="entry name" value="DPBB_YuiC-like"/>
    <property type="match status" value="1"/>
</dbReference>
<feature type="signal peptide" evidence="3">
    <location>
        <begin position="1"/>
        <end position="24"/>
    </location>
</feature>
<dbReference type="Pfam" id="PF06725">
    <property type="entry name" value="3D"/>
    <property type="match status" value="1"/>
</dbReference>
<dbReference type="CDD" id="cd00118">
    <property type="entry name" value="LysM"/>
    <property type="match status" value="2"/>
</dbReference>
<dbReference type="GO" id="GO:0004553">
    <property type="term" value="F:hydrolase activity, hydrolyzing O-glycosyl compounds"/>
    <property type="evidence" value="ECO:0007669"/>
    <property type="project" value="InterPro"/>
</dbReference>
<dbReference type="InterPro" id="IPR036908">
    <property type="entry name" value="RlpA-like_sf"/>
</dbReference>
<proteinExistence type="predicted"/>
<feature type="domain" description="LysM" evidence="4">
    <location>
        <begin position="25"/>
        <end position="68"/>
    </location>
</feature>
<gene>
    <name evidence="5" type="ORF">GLW04_18055</name>
</gene>
<dbReference type="AlphaFoldDB" id="A0A845E800"/>
<dbReference type="RefSeq" id="WP_160839807.1">
    <property type="nucleotide sequence ID" value="NZ_JAIVAK010000012.1"/>
</dbReference>
<accession>A0A845E800</accession>
<dbReference type="PANTHER" id="PTHR39160:SF6">
    <property type="entry name" value="CELL WALL-BINDING PROTEIN YOCH"/>
    <property type="match status" value="1"/>
</dbReference>
<evidence type="ECO:0000256" key="2">
    <source>
        <dbReference type="SAM" id="MobiDB-lite"/>
    </source>
</evidence>
<dbReference type="Pfam" id="PF01476">
    <property type="entry name" value="LysM"/>
    <property type="match status" value="2"/>
</dbReference>
<evidence type="ECO:0000259" key="4">
    <source>
        <dbReference type="PROSITE" id="PS51782"/>
    </source>
</evidence>
<feature type="region of interest" description="Disordered" evidence="2">
    <location>
        <begin position="126"/>
        <end position="161"/>
    </location>
</feature>
<organism evidence="5 6">
    <name type="scientific">Halobacillus litoralis</name>
    <dbReference type="NCBI Taxonomy" id="45668"/>
    <lineage>
        <taxon>Bacteria</taxon>
        <taxon>Bacillati</taxon>
        <taxon>Bacillota</taxon>
        <taxon>Bacilli</taxon>
        <taxon>Bacillales</taxon>
        <taxon>Bacillaceae</taxon>
        <taxon>Halobacillus</taxon>
    </lineage>
</organism>
<dbReference type="InterPro" id="IPR010611">
    <property type="entry name" value="3D_dom"/>
</dbReference>
<dbReference type="PANTHER" id="PTHR39160">
    <property type="entry name" value="CELL WALL-BINDING PROTEIN YOCH"/>
    <property type="match status" value="1"/>
</dbReference>
<dbReference type="InterPro" id="IPR036779">
    <property type="entry name" value="LysM_dom_sf"/>
</dbReference>
<dbReference type="GO" id="GO:0009254">
    <property type="term" value="P:peptidoglycan turnover"/>
    <property type="evidence" value="ECO:0007669"/>
    <property type="project" value="InterPro"/>
</dbReference>
<dbReference type="Proteomes" id="UP000460949">
    <property type="component" value="Unassembled WGS sequence"/>
</dbReference>
<reference evidence="5 6" key="1">
    <citation type="submission" date="2019-11" db="EMBL/GenBank/DDBJ databases">
        <title>Genome sequences of 17 halophilic strains isolated from different environments.</title>
        <authorList>
            <person name="Furrow R.E."/>
        </authorList>
    </citation>
    <scope>NUCLEOTIDE SEQUENCE [LARGE SCALE GENOMIC DNA]</scope>
    <source>
        <strain evidence="5 6">22511_23_Filter</strain>
    </source>
</reference>
<dbReference type="InterPro" id="IPR051933">
    <property type="entry name" value="Resuscitation_pf_RpfB"/>
</dbReference>
<sequence length="259" mass="27179">MKKTIVSLAAVASVSAVTATAVSAEEVTVNKGDTLWGIAQDHNVSVQDIKDNNELNSNLIFPNQTLTVNGGNNNGQASSSSDVHKVVSGDTLFSIGQQNGVSVEQLQAWNNIDSHLIYPGEELSLQGSAVETSTEQSAPDNNTTDQEAEAEQTSADPAGGDEAVKTMTMEATAYTAFCEGCSGTTATGIDLRANPDQKVIAVDPDVIPLGTEVYVEGYGKAVAGDIGGAIQGNRIDVYMEDRSDALDFGRKSVEVKVYE</sequence>
<dbReference type="SUPFAM" id="SSF54106">
    <property type="entry name" value="LysM domain"/>
    <property type="match status" value="2"/>
</dbReference>
<comment type="caution">
    <text evidence="5">The sequence shown here is derived from an EMBL/GenBank/DDBJ whole genome shotgun (WGS) entry which is preliminary data.</text>
</comment>
<evidence type="ECO:0000313" key="5">
    <source>
        <dbReference type="EMBL" id="MYL21794.1"/>
    </source>
</evidence>
<dbReference type="GO" id="GO:0019867">
    <property type="term" value="C:outer membrane"/>
    <property type="evidence" value="ECO:0007669"/>
    <property type="project" value="InterPro"/>
</dbReference>
<feature type="domain" description="LysM" evidence="4">
    <location>
        <begin position="82"/>
        <end position="125"/>
    </location>
</feature>
<dbReference type="Gene3D" id="2.40.40.10">
    <property type="entry name" value="RlpA-like domain"/>
    <property type="match status" value="1"/>
</dbReference>